<dbReference type="PROSITE" id="PS50294">
    <property type="entry name" value="WD_REPEATS_REGION"/>
    <property type="match status" value="1"/>
</dbReference>
<feature type="repeat" description="WD" evidence="6">
    <location>
        <begin position="324"/>
        <end position="361"/>
    </location>
</feature>
<evidence type="ECO:0000256" key="4">
    <source>
        <dbReference type="ARBA" id="ARBA00022786"/>
    </source>
</evidence>
<dbReference type="HOGENOM" id="CLU_018451_0_0_1"/>
<gene>
    <name evidence="8" type="ORF">MBM_01926</name>
</gene>
<dbReference type="PANTHER" id="PTHR22852:SF0">
    <property type="entry name" value="DENTICLELESS PROTEIN HOMOLOG"/>
    <property type="match status" value="1"/>
</dbReference>
<dbReference type="eggNOG" id="KOG0321">
    <property type="taxonomic scope" value="Eukaryota"/>
</dbReference>
<keyword evidence="3" id="KW-0677">Repeat</keyword>
<dbReference type="PANTHER" id="PTHR22852">
    <property type="entry name" value="LETHAL 2 DENTICLELESS PROTEIN RETINOIC ACID-REGULATED NUCLEAR MATRIX-ASSOCIATED PROTEIN"/>
    <property type="match status" value="1"/>
</dbReference>
<keyword evidence="9" id="KW-1185">Reference proteome</keyword>
<evidence type="ECO:0000256" key="5">
    <source>
        <dbReference type="ARBA" id="ARBA00038344"/>
    </source>
</evidence>
<dbReference type="Pfam" id="PF00400">
    <property type="entry name" value="WD40"/>
    <property type="match status" value="4"/>
</dbReference>
<protein>
    <submittedName>
        <fullName evidence="8">Uncharacterized protein</fullName>
    </submittedName>
</protein>
<sequence length="717" mass="79637">MSSPRITDYQAPASTEELPVSDLASKNLTPPRSTKKRKERRDPSVTPRKFKRFFTPQSYRSAVNPVSRKFLNDITAQPAMNRNTQSSPLRPFRRLVTGQDSSPLGFASRESKRRKVHDMVNQGKEVGYVGPHDGVMSSPCERAVKYSGEMDTECESEDEDDGILPPHGTVKRTVRLEERGLGGQLLRRSIGTNTRQRFAPVNDWRDNTAGFYSKPEDVHTSMSLLPPRQHQPQGARTIPFCVQGLNREDSTLVALADEEGNFRILESAKGGHPPFSKSLFHDLVHKNAIIDMVFSEDDSRLATCSGDQTARVYDMHTKATLNILGTHAASLKQVRWQPGSGNNNILATSSRDGTIQLWDLRCNTSKGATYPFFYPTMYDPADINPTVVFNRHITCIGGAHKTPTRLMPAIGTFDQVVRPDEMVPRTGDVSVTAIQFLPAGREHLLISGSESDASVKLWDMRQNNFKLRPGGALASTTPPQSHSKFRNFGINSLNMSGDGSKFYTLCKDNTVYAYSTEHLMLGQAPELSYTAKTRPPFPHTNRQGLGPLYGFRHPKLHATSFYVKSAIRKARNGKCEMLAVGSSDGSPVLFPTDERYLPTREQLMSPATGTQSSPALLETRPALRRLGSSSSHVDDTLIISTNGTSLERGHEREVSSLTWTASGDLVTVGDDYLVRCWREDRDEAKSLRVGGEQEGRRWGCGWADVEADYDVDDDQVL</sequence>
<dbReference type="SMART" id="SM00320">
    <property type="entry name" value="WD40"/>
    <property type="match status" value="5"/>
</dbReference>
<evidence type="ECO:0000313" key="8">
    <source>
        <dbReference type="EMBL" id="EKD19974.1"/>
    </source>
</evidence>
<evidence type="ECO:0000256" key="2">
    <source>
        <dbReference type="ARBA" id="ARBA00022574"/>
    </source>
</evidence>
<evidence type="ECO:0000256" key="3">
    <source>
        <dbReference type="ARBA" id="ARBA00022737"/>
    </source>
</evidence>
<dbReference type="GO" id="GO:0030674">
    <property type="term" value="F:protein-macromolecule adaptor activity"/>
    <property type="evidence" value="ECO:0007669"/>
    <property type="project" value="TreeGrafter"/>
</dbReference>
<comment type="similarity">
    <text evidence="5">Belongs to the WD repeat cdt2 family.</text>
</comment>
<dbReference type="AlphaFoldDB" id="K1Y461"/>
<feature type="region of interest" description="Disordered" evidence="7">
    <location>
        <begin position="95"/>
        <end position="116"/>
    </location>
</feature>
<comment type="pathway">
    <text evidence="1">Protein modification; protein ubiquitination.</text>
</comment>
<dbReference type="PROSITE" id="PS00678">
    <property type="entry name" value="WD_REPEATS_1"/>
    <property type="match status" value="1"/>
</dbReference>
<accession>K1Y461</accession>
<dbReference type="InterPro" id="IPR019775">
    <property type="entry name" value="WD40_repeat_CS"/>
</dbReference>
<name>K1Y461_MARBU</name>
<evidence type="ECO:0000313" key="9">
    <source>
        <dbReference type="Proteomes" id="UP000006753"/>
    </source>
</evidence>
<dbReference type="OMA" id="RTAHNNR"/>
<dbReference type="Gene3D" id="2.130.10.10">
    <property type="entry name" value="YVTN repeat-like/Quinoprotein amine dehydrogenase"/>
    <property type="match status" value="3"/>
</dbReference>
<dbReference type="Proteomes" id="UP000006753">
    <property type="component" value="Unassembled WGS sequence"/>
</dbReference>
<dbReference type="EMBL" id="JH921430">
    <property type="protein sequence ID" value="EKD19974.1"/>
    <property type="molecule type" value="Genomic_DNA"/>
</dbReference>
<dbReference type="OrthoDB" id="2096344at2759"/>
<dbReference type="InterPro" id="IPR015943">
    <property type="entry name" value="WD40/YVTN_repeat-like_dom_sf"/>
</dbReference>
<dbReference type="InterPro" id="IPR001680">
    <property type="entry name" value="WD40_rpt"/>
</dbReference>
<proteinExistence type="inferred from homology"/>
<feature type="region of interest" description="Disordered" evidence="7">
    <location>
        <begin position="1"/>
        <end position="49"/>
    </location>
</feature>
<dbReference type="InterPro" id="IPR036322">
    <property type="entry name" value="WD40_repeat_dom_sf"/>
</dbReference>
<dbReference type="RefSeq" id="XP_007289815.1">
    <property type="nucleotide sequence ID" value="XM_007289753.1"/>
</dbReference>
<organism evidence="8 9">
    <name type="scientific">Marssonina brunnea f. sp. multigermtubi (strain MB_m1)</name>
    <name type="common">Marssonina leaf spot fungus</name>
    <dbReference type="NCBI Taxonomy" id="1072389"/>
    <lineage>
        <taxon>Eukaryota</taxon>
        <taxon>Fungi</taxon>
        <taxon>Dikarya</taxon>
        <taxon>Ascomycota</taxon>
        <taxon>Pezizomycotina</taxon>
        <taxon>Leotiomycetes</taxon>
        <taxon>Helotiales</taxon>
        <taxon>Drepanopezizaceae</taxon>
        <taxon>Drepanopeziza</taxon>
    </lineage>
</organism>
<dbReference type="STRING" id="1072389.K1Y461"/>
<reference evidence="8 9" key="1">
    <citation type="journal article" date="2012" name="BMC Genomics">
        <title>Sequencing the genome of Marssonina brunnea reveals fungus-poplar co-evolution.</title>
        <authorList>
            <person name="Zhu S."/>
            <person name="Cao Y.-Z."/>
            <person name="Jiang C."/>
            <person name="Tan B.-Y."/>
            <person name="Wang Z."/>
            <person name="Feng S."/>
            <person name="Zhang L."/>
            <person name="Su X.-H."/>
            <person name="Brejova B."/>
            <person name="Vinar T."/>
            <person name="Xu M."/>
            <person name="Wang M.-X."/>
            <person name="Zhang S.-G."/>
            <person name="Huang M.-R."/>
            <person name="Wu R."/>
            <person name="Zhou Y."/>
        </authorList>
    </citation>
    <scope>NUCLEOTIDE SEQUENCE [LARGE SCALE GENOMIC DNA]</scope>
    <source>
        <strain evidence="8 9">MB_m1</strain>
    </source>
</reference>
<dbReference type="SUPFAM" id="SSF50978">
    <property type="entry name" value="WD40 repeat-like"/>
    <property type="match status" value="1"/>
</dbReference>
<feature type="repeat" description="WD" evidence="6">
    <location>
        <begin position="285"/>
        <end position="323"/>
    </location>
</feature>
<dbReference type="InParanoid" id="K1Y461"/>
<evidence type="ECO:0000256" key="6">
    <source>
        <dbReference type="PROSITE-ProRule" id="PRU00221"/>
    </source>
</evidence>
<dbReference type="GO" id="GO:0043161">
    <property type="term" value="P:proteasome-mediated ubiquitin-dependent protein catabolic process"/>
    <property type="evidence" value="ECO:0007669"/>
    <property type="project" value="TreeGrafter"/>
</dbReference>
<evidence type="ECO:0000256" key="1">
    <source>
        <dbReference type="ARBA" id="ARBA00004906"/>
    </source>
</evidence>
<dbReference type="GeneID" id="18757861"/>
<keyword evidence="4" id="KW-0833">Ubl conjugation pathway</keyword>
<dbReference type="GO" id="GO:0005634">
    <property type="term" value="C:nucleus"/>
    <property type="evidence" value="ECO:0007669"/>
    <property type="project" value="TreeGrafter"/>
</dbReference>
<dbReference type="InterPro" id="IPR051865">
    <property type="entry name" value="WD-repeat_CDT2_adapter"/>
</dbReference>
<dbReference type="KEGG" id="mbe:MBM_01926"/>
<evidence type="ECO:0000256" key="7">
    <source>
        <dbReference type="SAM" id="MobiDB-lite"/>
    </source>
</evidence>
<dbReference type="PROSITE" id="PS50082">
    <property type="entry name" value="WD_REPEATS_2"/>
    <property type="match status" value="2"/>
</dbReference>
<keyword evidence="2 6" id="KW-0853">WD repeat</keyword>